<protein>
    <submittedName>
        <fullName evidence="2">5958_t:CDS:1</fullName>
    </submittedName>
</protein>
<keyword evidence="1" id="KW-0732">Signal</keyword>
<comment type="caution">
    <text evidence="2">The sequence shown here is derived from an EMBL/GenBank/DDBJ whole genome shotgun (WGS) entry which is preliminary data.</text>
</comment>
<organism evidence="2 3">
    <name type="scientific">Funneliformis geosporum</name>
    <dbReference type="NCBI Taxonomy" id="1117311"/>
    <lineage>
        <taxon>Eukaryota</taxon>
        <taxon>Fungi</taxon>
        <taxon>Fungi incertae sedis</taxon>
        <taxon>Mucoromycota</taxon>
        <taxon>Glomeromycotina</taxon>
        <taxon>Glomeromycetes</taxon>
        <taxon>Glomerales</taxon>
        <taxon>Glomeraceae</taxon>
        <taxon>Funneliformis</taxon>
    </lineage>
</organism>
<evidence type="ECO:0000256" key="1">
    <source>
        <dbReference type="SAM" id="SignalP"/>
    </source>
</evidence>
<feature type="signal peptide" evidence="1">
    <location>
        <begin position="1"/>
        <end position="26"/>
    </location>
</feature>
<dbReference type="Proteomes" id="UP001153678">
    <property type="component" value="Unassembled WGS sequence"/>
</dbReference>
<dbReference type="EMBL" id="CAMKVN010001149">
    <property type="protein sequence ID" value="CAI2174021.1"/>
    <property type="molecule type" value="Genomic_DNA"/>
</dbReference>
<proteinExistence type="predicted"/>
<gene>
    <name evidence="2" type="ORF">FWILDA_LOCUS6380</name>
</gene>
<sequence length="117" mass="12843">MLWTKLTTLLAATVAFFSATVPSVNAKPVNYVNITFGKSPEIINKRDINDNNELVARGKDRGRGTGTFGRGGVFDVTFVEIQRHLSEVRQMLGQVMPLPVRKRSHTSLISSGIPSSQ</sequence>
<keyword evidence="3" id="KW-1185">Reference proteome</keyword>
<evidence type="ECO:0000313" key="2">
    <source>
        <dbReference type="EMBL" id="CAI2174021.1"/>
    </source>
</evidence>
<dbReference type="AlphaFoldDB" id="A0A9W4WRR4"/>
<accession>A0A9W4WRR4</accession>
<name>A0A9W4WRR4_9GLOM</name>
<reference evidence="2" key="1">
    <citation type="submission" date="2022-08" db="EMBL/GenBank/DDBJ databases">
        <authorList>
            <person name="Kallberg Y."/>
            <person name="Tangrot J."/>
            <person name="Rosling A."/>
        </authorList>
    </citation>
    <scope>NUCLEOTIDE SEQUENCE</scope>
    <source>
        <strain evidence="2">Wild A</strain>
    </source>
</reference>
<feature type="chain" id="PRO_5040806267" evidence="1">
    <location>
        <begin position="27"/>
        <end position="117"/>
    </location>
</feature>
<evidence type="ECO:0000313" key="3">
    <source>
        <dbReference type="Proteomes" id="UP001153678"/>
    </source>
</evidence>